<name>A0A7L4PDN7_9CREN</name>
<feature type="transmembrane region" description="Helical" evidence="5">
    <location>
        <begin position="382"/>
        <end position="403"/>
    </location>
</feature>
<sequence>MPESWKRIHWGLFAIVSASFFLDGVLFTLVPATIYLIEGLVSEAPLIFAVNSLFFMLGALVLGWVGDVLGRRLGLITSLLIYTAGAVAFAAAFWAGALTLPVALATTSVINFGVGGEVGPAYSALAELTPPRRRGTALMLAANFWNVGAAILAAASLYYAELTGDPKTAVLYTFYTAIALALLVLAARLHVPESLRWLAARGRLAEAEALAKRYGVSLPQPQPQKSSLRGYWGRIALLAIAFTAQLITYNIAAYYVPYAPGFAYGAEFAPINVAVANLGAAAGAFLLLPLIDKSRKLSFTAAFAGGLATAIALAAVHGSSAWLYASVLFLNLVFSEWAWASISVLESELFPTAVRSTAVGLVTAGAWLANTGTVFLEGVVGVHLFLAMLVALWSMGLTSALWWHIRGVESAGRELEELA</sequence>
<dbReference type="PANTHER" id="PTHR24064">
    <property type="entry name" value="SOLUTE CARRIER FAMILY 22 MEMBER"/>
    <property type="match status" value="1"/>
</dbReference>
<keyword evidence="3 5" id="KW-1133">Transmembrane helix</keyword>
<feature type="transmembrane region" description="Helical" evidence="5">
    <location>
        <begin position="322"/>
        <end position="345"/>
    </location>
</feature>
<dbReference type="Pfam" id="PF00083">
    <property type="entry name" value="Sugar_tr"/>
    <property type="match status" value="1"/>
</dbReference>
<dbReference type="InterPro" id="IPR036259">
    <property type="entry name" value="MFS_trans_sf"/>
</dbReference>
<feature type="transmembrane region" description="Helical" evidence="5">
    <location>
        <begin position="357"/>
        <end position="376"/>
    </location>
</feature>
<dbReference type="GO" id="GO:0022857">
    <property type="term" value="F:transmembrane transporter activity"/>
    <property type="evidence" value="ECO:0007669"/>
    <property type="project" value="InterPro"/>
</dbReference>
<feature type="transmembrane region" description="Helical" evidence="5">
    <location>
        <begin position="268"/>
        <end position="290"/>
    </location>
</feature>
<feature type="transmembrane region" description="Helical" evidence="5">
    <location>
        <begin position="172"/>
        <end position="191"/>
    </location>
</feature>
<evidence type="ECO:0000256" key="3">
    <source>
        <dbReference type="ARBA" id="ARBA00022989"/>
    </source>
</evidence>
<reference evidence="7 8" key="1">
    <citation type="journal article" date="2020" name="Nat. Commun.">
        <title>The structures of two archaeal type IV pili illuminate evolutionary relationships.</title>
        <authorList>
            <person name="Wang F."/>
            <person name="Baquero D.P."/>
            <person name="Su Z."/>
            <person name="Beltran L.C."/>
            <person name="Prangishvili D."/>
            <person name="Krupovic M."/>
            <person name="Egelman E.H."/>
        </authorList>
    </citation>
    <scope>NUCLEOTIDE SEQUENCE [LARGE SCALE GENOMIC DNA]</scope>
    <source>
        <strain evidence="7 8">2GA</strain>
    </source>
</reference>
<comment type="caution">
    <text evidence="7">The sequence shown here is derived from an EMBL/GenBank/DDBJ whole genome shotgun (WGS) entry which is preliminary data.</text>
</comment>
<protein>
    <submittedName>
        <fullName evidence="7">Sugar porter family MFS transporter</fullName>
    </submittedName>
</protein>
<evidence type="ECO:0000313" key="8">
    <source>
        <dbReference type="Proteomes" id="UP000554766"/>
    </source>
</evidence>
<feature type="transmembrane region" description="Helical" evidence="5">
    <location>
        <begin position="137"/>
        <end position="160"/>
    </location>
</feature>
<feature type="domain" description="Major facilitator superfamily (MFS) profile" evidence="6">
    <location>
        <begin position="1"/>
        <end position="408"/>
    </location>
</feature>
<dbReference type="Proteomes" id="UP000554766">
    <property type="component" value="Unassembled WGS sequence"/>
</dbReference>
<accession>A0A7L4PDN7</accession>
<feature type="transmembrane region" description="Helical" evidence="5">
    <location>
        <begin position="297"/>
        <end position="316"/>
    </location>
</feature>
<proteinExistence type="predicted"/>
<feature type="transmembrane region" description="Helical" evidence="5">
    <location>
        <begin position="46"/>
        <end position="66"/>
    </location>
</feature>
<feature type="transmembrane region" description="Helical" evidence="5">
    <location>
        <begin position="235"/>
        <end position="256"/>
    </location>
</feature>
<gene>
    <name evidence="7" type="ORF">HC235_08990</name>
</gene>
<dbReference type="GeneID" id="5056112"/>
<feature type="transmembrane region" description="Helical" evidence="5">
    <location>
        <begin position="73"/>
        <end position="96"/>
    </location>
</feature>
<dbReference type="AlphaFoldDB" id="A0A7L4PDN7"/>
<dbReference type="PROSITE" id="PS50850">
    <property type="entry name" value="MFS"/>
    <property type="match status" value="1"/>
</dbReference>
<evidence type="ECO:0000256" key="5">
    <source>
        <dbReference type="SAM" id="Phobius"/>
    </source>
</evidence>
<feature type="transmembrane region" description="Helical" evidence="5">
    <location>
        <begin position="102"/>
        <end position="125"/>
    </location>
</feature>
<dbReference type="InterPro" id="IPR005828">
    <property type="entry name" value="MFS_sugar_transport-like"/>
</dbReference>
<dbReference type="InterPro" id="IPR020846">
    <property type="entry name" value="MFS_dom"/>
</dbReference>
<dbReference type="EMBL" id="JAAVJF010000004">
    <property type="protein sequence ID" value="NYR16060.1"/>
    <property type="molecule type" value="Genomic_DNA"/>
</dbReference>
<evidence type="ECO:0000259" key="6">
    <source>
        <dbReference type="PROSITE" id="PS50850"/>
    </source>
</evidence>
<dbReference type="GO" id="GO:0016020">
    <property type="term" value="C:membrane"/>
    <property type="evidence" value="ECO:0007669"/>
    <property type="project" value="UniProtKB-SubCell"/>
</dbReference>
<keyword evidence="8" id="KW-1185">Reference proteome</keyword>
<feature type="transmembrane region" description="Helical" evidence="5">
    <location>
        <begin position="12"/>
        <end position="34"/>
    </location>
</feature>
<organism evidence="7 8">
    <name type="scientific">Pyrobaculum arsenaticum</name>
    <dbReference type="NCBI Taxonomy" id="121277"/>
    <lineage>
        <taxon>Archaea</taxon>
        <taxon>Thermoproteota</taxon>
        <taxon>Thermoprotei</taxon>
        <taxon>Thermoproteales</taxon>
        <taxon>Thermoproteaceae</taxon>
        <taxon>Pyrobaculum</taxon>
    </lineage>
</organism>
<evidence type="ECO:0000256" key="2">
    <source>
        <dbReference type="ARBA" id="ARBA00022692"/>
    </source>
</evidence>
<dbReference type="OMA" id="FSEWAWA"/>
<evidence type="ECO:0000256" key="1">
    <source>
        <dbReference type="ARBA" id="ARBA00004141"/>
    </source>
</evidence>
<dbReference type="Gene3D" id="1.20.1250.20">
    <property type="entry name" value="MFS general substrate transporter like domains"/>
    <property type="match status" value="1"/>
</dbReference>
<dbReference type="RefSeq" id="WP_011901644.1">
    <property type="nucleotide sequence ID" value="NZ_JAAVJF010000004.1"/>
</dbReference>
<comment type="subcellular location">
    <subcellularLocation>
        <location evidence="1">Membrane</location>
        <topology evidence="1">Multi-pass membrane protein</topology>
    </subcellularLocation>
</comment>
<dbReference type="SUPFAM" id="SSF103473">
    <property type="entry name" value="MFS general substrate transporter"/>
    <property type="match status" value="1"/>
</dbReference>
<evidence type="ECO:0000256" key="4">
    <source>
        <dbReference type="ARBA" id="ARBA00023136"/>
    </source>
</evidence>
<evidence type="ECO:0000313" key="7">
    <source>
        <dbReference type="EMBL" id="NYR16060.1"/>
    </source>
</evidence>
<keyword evidence="2 5" id="KW-0812">Transmembrane</keyword>
<keyword evidence="4 5" id="KW-0472">Membrane</keyword>